<dbReference type="InterPro" id="IPR051159">
    <property type="entry name" value="Hexapeptide_acetyltransf"/>
</dbReference>
<evidence type="ECO:0000313" key="1">
    <source>
        <dbReference type="EMBL" id="GAA0754023.1"/>
    </source>
</evidence>
<reference evidence="1 2" key="1">
    <citation type="journal article" date="2019" name="Int. J. Syst. Evol. Microbiol.">
        <title>The Global Catalogue of Microorganisms (GCM) 10K type strain sequencing project: providing services to taxonomists for standard genome sequencing and annotation.</title>
        <authorList>
            <consortium name="The Broad Institute Genomics Platform"/>
            <consortium name="The Broad Institute Genome Sequencing Center for Infectious Disease"/>
            <person name="Wu L."/>
            <person name="Ma J."/>
        </authorList>
    </citation>
    <scope>NUCLEOTIDE SEQUENCE [LARGE SCALE GENOMIC DNA]</scope>
    <source>
        <strain evidence="1 2">JCM 16231</strain>
    </source>
</reference>
<protein>
    <submittedName>
        <fullName evidence="1">Uncharacterized protein</fullName>
    </submittedName>
</protein>
<sequence length="266" mass="29807">MKTKFKNIEALRLEIGEGSFIEESASIKGINGAAQSIKIGDHCYVGKNVQIICDDFEIGDYSKIHHNTNIHGYKPCKIGHNAWIGQYCIIDTIGGAIIGNNCGIGAHSQLWSHIKYGDTLEGCRFLSEESLKIGNDVWFVGHCIVTPIIAEDKSMAMVGSVITKNMIKNHIYAGTPAKDITDKIGEQFESVSTELKNKKMNSYLLEVELERKNIQIVTTTDDFKFDNKITYFDVSSRTYTKKGTIDEVKFMKYLLPEKGKFTPFNS</sequence>
<dbReference type="PANTHER" id="PTHR23416:SF78">
    <property type="entry name" value="LIPOPOLYSACCHARIDE BIOSYNTHESIS O-ACETYL TRANSFERASE WBBJ-RELATED"/>
    <property type="match status" value="1"/>
</dbReference>
<proteinExistence type="predicted"/>
<name>A0ABN1K4J0_9FLAO</name>
<dbReference type="EMBL" id="BAAAGG010000005">
    <property type="protein sequence ID" value="GAA0754023.1"/>
    <property type="molecule type" value="Genomic_DNA"/>
</dbReference>
<dbReference type="Proteomes" id="UP001500185">
    <property type="component" value="Unassembled WGS sequence"/>
</dbReference>
<gene>
    <name evidence="1" type="ORF">GCM10009433_07070</name>
</gene>
<evidence type="ECO:0000313" key="2">
    <source>
        <dbReference type="Proteomes" id="UP001500185"/>
    </source>
</evidence>
<dbReference type="InterPro" id="IPR011004">
    <property type="entry name" value="Trimer_LpxA-like_sf"/>
</dbReference>
<dbReference type="RefSeq" id="WP_224453258.1">
    <property type="nucleotide sequence ID" value="NZ_BAAAGG010000005.1"/>
</dbReference>
<organism evidence="1 2">
    <name type="scientific">Psychroflexus lacisalsi</name>
    <dbReference type="NCBI Taxonomy" id="503928"/>
    <lineage>
        <taxon>Bacteria</taxon>
        <taxon>Pseudomonadati</taxon>
        <taxon>Bacteroidota</taxon>
        <taxon>Flavobacteriia</taxon>
        <taxon>Flavobacteriales</taxon>
        <taxon>Flavobacteriaceae</taxon>
        <taxon>Psychroflexus</taxon>
    </lineage>
</organism>
<dbReference type="SUPFAM" id="SSF51161">
    <property type="entry name" value="Trimeric LpxA-like enzymes"/>
    <property type="match status" value="1"/>
</dbReference>
<keyword evidence="2" id="KW-1185">Reference proteome</keyword>
<comment type="caution">
    <text evidence="1">The sequence shown here is derived from an EMBL/GenBank/DDBJ whole genome shotgun (WGS) entry which is preliminary data.</text>
</comment>
<dbReference type="Gene3D" id="2.160.10.10">
    <property type="entry name" value="Hexapeptide repeat proteins"/>
    <property type="match status" value="2"/>
</dbReference>
<accession>A0ABN1K4J0</accession>
<dbReference type="PANTHER" id="PTHR23416">
    <property type="entry name" value="SIALIC ACID SYNTHASE-RELATED"/>
    <property type="match status" value="1"/>
</dbReference>